<dbReference type="KEGG" id="ffu:CLAFUR5_11978"/>
<evidence type="ECO:0000256" key="9">
    <source>
        <dbReference type="SAM" id="MobiDB-lite"/>
    </source>
</evidence>
<dbReference type="SMART" id="SM00220">
    <property type="entry name" value="S_TKc"/>
    <property type="match status" value="1"/>
</dbReference>
<reference evidence="11" key="1">
    <citation type="submission" date="2021-12" db="EMBL/GenBank/DDBJ databases">
        <authorList>
            <person name="Zaccaron A."/>
            <person name="Stergiopoulos I."/>
        </authorList>
    </citation>
    <scope>NUCLEOTIDE SEQUENCE</scope>
    <source>
        <strain evidence="11">Race5_Kim</strain>
    </source>
</reference>
<keyword evidence="4" id="KW-0547">Nucleotide-binding</keyword>
<keyword evidence="5" id="KW-0418">Kinase</keyword>
<keyword evidence="12" id="KW-1185">Reference proteome</keyword>
<sequence>MSSSGKIYRPAAGPLCSPPCKHLCLTMKTKSGRLCYTTALSVSLSLPHTDNPRKEDHEILTHTVVALIGAEALAPNMVRAGTPWSRWVKHMTTVYNESPPLRRRKRLIQNISVDWRKLGDNKATVTGALDLVYDCIDDVAALHRGLTAEEWTTPQEEEQTYRAYMTGMDAAIRSIEVLIHLQYRLGRAIYPGPSLYWASALRDLWLENREAVQVRLRQLTPDAAQVGVIGDDTQLEQLAAQRQALALQQTPEEMLLARDGWNGGWPLGSGGQGHVNLWARVTRGGQVVERMAVKDIWLSATDWTSAAAWVGNVFDIEDRVPTEVHAMRVLRDEAHSDKTVSMVEWAPHWSNRMYRIFMEFCPYMTLWDVAGFNKVRQDEFPEEFERVDDNLDNIKLPEPFLWHCFESLVQAATSLECKNTNDVSLEGKKTIVHRDIKPGNIFLGERSVETFAPYPTPKLGDFGLCLFTSDDDPFNPSGYVGLGTTGFMAPEHLHTYNAAVDDLGRPRDPAKLGHKTSIWGIGKTMLQLMNMADTYVNPQPHQVPEFDAVALVYSKELRDNVRSCLAWNPSDRPNLDDLQTMILQYTGPGGGDLDHAGEMRDFDILTETVPRQFELQLRVQRWPLREDLMLEAGMPGTDLVLPDEDANESEAEVEDNTDESEDESQDESGDDDSDEDDESS</sequence>
<evidence type="ECO:0000256" key="4">
    <source>
        <dbReference type="ARBA" id="ARBA00022741"/>
    </source>
</evidence>
<comment type="catalytic activity">
    <reaction evidence="7">
        <text>L-threonyl-[protein] + ATP = O-phospho-L-threonyl-[protein] + ADP + H(+)</text>
        <dbReference type="Rhea" id="RHEA:46608"/>
        <dbReference type="Rhea" id="RHEA-COMP:11060"/>
        <dbReference type="Rhea" id="RHEA-COMP:11605"/>
        <dbReference type="ChEBI" id="CHEBI:15378"/>
        <dbReference type="ChEBI" id="CHEBI:30013"/>
        <dbReference type="ChEBI" id="CHEBI:30616"/>
        <dbReference type="ChEBI" id="CHEBI:61977"/>
        <dbReference type="ChEBI" id="CHEBI:456216"/>
        <dbReference type="EC" id="2.7.11.1"/>
    </reaction>
</comment>
<dbReference type="AlphaFoldDB" id="A0A9Q8UUG7"/>
<name>A0A9Q8UUG7_PASFU</name>
<protein>
    <recommendedName>
        <fullName evidence="1">non-specific serine/threonine protein kinase</fullName>
        <ecNumber evidence="1">2.7.11.1</ecNumber>
    </recommendedName>
</protein>
<evidence type="ECO:0000259" key="10">
    <source>
        <dbReference type="PROSITE" id="PS50011"/>
    </source>
</evidence>
<dbReference type="PROSITE" id="PS50011">
    <property type="entry name" value="PROTEIN_KINASE_DOM"/>
    <property type="match status" value="1"/>
</dbReference>
<evidence type="ECO:0000256" key="2">
    <source>
        <dbReference type="ARBA" id="ARBA00022527"/>
    </source>
</evidence>
<gene>
    <name evidence="11" type="ORF">CLAFUR5_11978</name>
</gene>
<dbReference type="Pfam" id="PF00069">
    <property type="entry name" value="Pkinase"/>
    <property type="match status" value="1"/>
</dbReference>
<dbReference type="GO" id="GO:0004674">
    <property type="term" value="F:protein serine/threonine kinase activity"/>
    <property type="evidence" value="ECO:0007669"/>
    <property type="project" value="UniProtKB-KW"/>
</dbReference>
<evidence type="ECO:0000256" key="5">
    <source>
        <dbReference type="ARBA" id="ARBA00022777"/>
    </source>
</evidence>
<dbReference type="PANTHER" id="PTHR43671:SF98">
    <property type="entry name" value="SERINE_THREONINE-PROTEIN KINASE NEK11"/>
    <property type="match status" value="1"/>
</dbReference>
<dbReference type="EC" id="2.7.11.1" evidence="1"/>
<dbReference type="CDD" id="cd00180">
    <property type="entry name" value="PKc"/>
    <property type="match status" value="1"/>
</dbReference>
<dbReference type="RefSeq" id="XP_047767221.1">
    <property type="nucleotide sequence ID" value="XM_047911126.1"/>
</dbReference>
<dbReference type="GO" id="GO:0005524">
    <property type="term" value="F:ATP binding"/>
    <property type="evidence" value="ECO:0007669"/>
    <property type="project" value="UniProtKB-KW"/>
</dbReference>
<dbReference type="InterPro" id="IPR008271">
    <property type="entry name" value="Ser/Thr_kinase_AS"/>
</dbReference>
<keyword evidence="6" id="KW-0067">ATP-binding</keyword>
<dbReference type="SUPFAM" id="SSF56112">
    <property type="entry name" value="Protein kinase-like (PK-like)"/>
    <property type="match status" value="1"/>
</dbReference>
<dbReference type="EMBL" id="CP090172">
    <property type="protein sequence ID" value="UJO22855.1"/>
    <property type="molecule type" value="Genomic_DNA"/>
</dbReference>
<reference evidence="11" key="2">
    <citation type="journal article" date="2022" name="Microb. Genom.">
        <title>A chromosome-scale genome assembly of the tomato pathogen Cladosporium fulvum reveals a compartmentalized genome architecture and the presence of a dispensable chromosome.</title>
        <authorList>
            <person name="Zaccaron A.Z."/>
            <person name="Chen L.H."/>
            <person name="Samaras A."/>
            <person name="Stergiopoulos I."/>
        </authorList>
    </citation>
    <scope>NUCLEOTIDE SEQUENCE</scope>
    <source>
        <strain evidence="11">Race5_Kim</strain>
    </source>
</reference>
<evidence type="ECO:0000256" key="6">
    <source>
        <dbReference type="ARBA" id="ARBA00022840"/>
    </source>
</evidence>
<evidence type="ECO:0000256" key="1">
    <source>
        <dbReference type="ARBA" id="ARBA00012513"/>
    </source>
</evidence>
<dbReference type="Proteomes" id="UP000756132">
    <property type="component" value="Chromosome 10"/>
</dbReference>
<organism evidence="11 12">
    <name type="scientific">Passalora fulva</name>
    <name type="common">Tomato leaf mold</name>
    <name type="synonym">Cladosporium fulvum</name>
    <dbReference type="NCBI Taxonomy" id="5499"/>
    <lineage>
        <taxon>Eukaryota</taxon>
        <taxon>Fungi</taxon>
        <taxon>Dikarya</taxon>
        <taxon>Ascomycota</taxon>
        <taxon>Pezizomycotina</taxon>
        <taxon>Dothideomycetes</taxon>
        <taxon>Dothideomycetidae</taxon>
        <taxon>Mycosphaerellales</taxon>
        <taxon>Mycosphaerellaceae</taxon>
        <taxon>Fulvia</taxon>
    </lineage>
</organism>
<dbReference type="GeneID" id="71991856"/>
<accession>A0A9Q8UUG7</accession>
<dbReference type="InterPro" id="IPR011009">
    <property type="entry name" value="Kinase-like_dom_sf"/>
</dbReference>
<proteinExistence type="predicted"/>
<dbReference type="InterPro" id="IPR000719">
    <property type="entry name" value="Prot_kinase_dom"/>
</dbReference>
<keyword evidence="3" id="KW-0808">Transferase</keyword>
<evidence type="ECO:0000313" key="12">
    <source>
        <dbReference type="Proteomes" id="UP000756132"/>
    </source>
</evidence>
<dbReference type="GO" id="GO:0005634">
    <property type="term" value="C:nucleus"/>
    <property type="evidence" value="ECO:0007669"/>
    <property type="project" value="TreeGrafter"/>
</dbReference>
<dbReference type="InterPro" id="IPR050660">
    <property type="entry name" value="NEK_Ser/Thr_kinase"/>
</dbReference>
<dbReference type="Gene3D" id="1.10.510.10">
    <property type="entry name" value="Transferase(Phosphotransferase) domain 1"/>
    <property type="match status" value="1"/>
</dbReference>
<feature type="compositionally biased region" description="Acidic residues" evidence="9">
    <location>
        <begin position="641"/>
        <end position="680"/>
    </location>
</feature>
<dbReference type="OrthoDB" id="310217at2759"/>
<evidence type="ECO:0000256" key="8">
    <source>
        <dbReference type="ARBA" id="ARBA00048679"/>
    </source>
</evidence>
<dbReference type="PROSITE" id="PS00108">
    <property type="entry name" value="PROTEIN_KINASE_ST"/>
    <property type="match status" value="1"/>
</dbReference>
<feature type="region of interest" description="Disordered" evidence="9">
    <location>
        <begin position="635"/>
        <end position="680"/>
    </location>
</feature>
<keyword evidence="2" id="KW-0723">Serine/threonine-protein kinase</keyword>
<evidence type="ECO:0000256" key="7">
    <source>
        <dbReference type="ARBA" id="ARBA00047899"/>
    </source>
</evidence>
<evidence type="ECO:0000313" key="11">
    <source>
        <dbReference type="EMBL" id="UJO22855.1"/>
    </source>
</evidence>
<comment type="catalytic activity">
    <reaction evidence="8">
        <text>L-seryl-[protein] + ATP = O-phospho-L-seryl-[protein] + ADP + H(+)</text>
        <dbReference type="Rhea" id="RHEA:17989"/>
        <dbReference type="Rhea" id="RHEA-COMP:9863"/>
        <dbReference type="Rhea" id="RHEA-COMP:11604"/>
        <dbReference type="ChEBI" id="CHEBI:15378"/>
        <dbReference type="ChEBI" id="CHEBI:29999"/>
        <dbReference type="ChEBI" id="CHEBI:30616"/>
        <dbReference type="ChEBI" id="CHEBI:83421"/>
        <dbReference type="ChEBI" id="CHEBI:456216"/>
        <dbReference type="EC" id="2.7.11.1"/>
    </reaction>
</comment>
<dbReference type="PANTHER" id="PTHR43671">
    <property type="entry name" value="SERINE/THREONINE-PROTEIN KINASE NEK"/>
    <property type="match status" value="1"/>
</dbReference>
<feature type="domain" description="Protein kinase" evidence="10">
    <location>
        <begin position="261"/>
        <end position="582"/>
    </location>
</feature>
<evidence type="ECO:0000256" key="3">
    <source>
        <dbReference type="ARBA" id="ARBA00022679"/>
    </source>
</evidence>